<keyword evidence="2" id="KW-1185">Reference proteome</keyword>
<evidence type="ECO:0000313" key="1">
    <source>
        <dbReference type="EMBL" id="PPK68170.1"/>
    </source>
</evidence>
<protein>
    <submittedName>
        <fullName evidence="1">Uncharacterized protein</fullName>
    </submittedName>
</protein>
<proteinExistence type="predicted"/>
<gene>
    <name evidence="1" type="ORF">B0F88_1121</name>
</gene>
<sequence>MYSKLSFICNKCHTKIDKEISVPDTNMEESEGAFCEESLDCPTCGKIFDINVNNRGSLVLVTVDGEPLEHGAASTPYLFSDGCVSDEEWQCHNDYWWYSTISQQSVHQYFSSSIESLKNMLSININDRHQTEVFNRMLLVQSIATMEAYLSDTLISRVITEPLQLKQLFEIDKELKQEKYSVSTFLNDKDLPKKRAKEYLSNLVYHNLPKIEALYKKADSTPKCNLSNHAASLSCSGKKTS</sequence>
<organism evidence="1 2">
    <name type="scientific">Methylobacter tundripaludum</name>
    <dbReference type="NCBI Taxonomy" id="173365"/>
    <lineage>
        <taxon>Bacteria</taxon>
        <taxon>Pseudomonadati</taxon>
        <taxon>Pseudomonadota</taxon>
        <taxon>Gammaproteobacteria</taxon>
        <taxon>Methylococcales</taxon>
        <taxon>Methylococcaceae</taxon>
        <taxon>Methylobacter</taxon>
    </lineage>
</organism>
<comment type="caution">
    <text evidence="1">The sequence shown here is derived from an EMBL/GenBank/DDBJ whole genome shotgun (WGS) entry which is preliminary data.</text>
</comment>
<evidence type="ECO:0000313" key="2">
    <source>
        <dbReference type="Proteomes" id="UP000238071"/>
    </source>
</evidence>
<name>A0A2S6GSI3_9GAMM</name>
<dbReference type="Proteomes" id="UP000238071">
    <property type="component" value="Unassembled WGS sequence"/>
</dbReference>
<dbReference type="AlphaFoldDB" id="A0A2S6GSI3"/>
<accession>A0A2S6GSI3</accession>
<dbReference type="EMBL" id="PTIY01000012">
    <property type="protein sequence ID" value="PPK68170.1"/>
    <property type="molecule type" value="Genomic_DNA"/>
</dbReference>
<reference evidence="1 2" key="1">
    <citation type="submission" date="2018-02" db="EMBL/GenBank/DDBJ databases">
        <title>Subsurface microbial communities from deep shales in Ohio and West Virginia, USA.</title>
        <authorList>
            <person name="Wrighton K."/>
        </authorList>
    </citation>
    <scope>NUCLEOTIDE SEQUENCE [LARGE SCALE GENOMIC DNA]</scope>
    <source>
        <strain evidence="1 2">OWC-G53F</strain>
    </source>
</reference>